<dbReference type="Pfam" id="PF02671">
    <property type="entry name" value="PAH"/>
    <property type="match status" value="1"/>
</dbReference>
<dbReference type="SUPFAM" id="SSF47762">
    <property type="entry name" value="PAH2 domain"/>
    <property type="match status" value="1"/>
</dbReference>
<dbReference type="HOGENOM" id="CLU_2691440_0_0_1"/>
<evidence type="ECO:0000313" key="6">
    <source>
        <dbReference type="Proteomes" id="UP000002051"/>
    </source>
</evidence>
<dbReference type="InterPro" id="IPR039774">
    <property type="entry name" value="Sin3-like"/>
</dbReference>
<dbReference type="EnsemblPlants" id="KEH43393">
    <property type="protein sequence ID" value="KEH43393"/>
    <property type="gene ID" value="MTR_1g091047"/>
</dbReference>
<dbReference type="GO" id="GO:0003714">
    <property type="term" value="F:transcription corepressor activity"/>
    <property type="evidence" value="ECO:0007669"/>
    <property type="project" value="InterPro"/>
</dbReference>
<comment type="subcellular location">
    <subcellularLocation>
        <location evidence="1 3">Nucleus</location>
    </subcellularLocation>
</comment>
<protein>
    <submittedName>
        <fullName evidence="4">Paired amphipathic helix protein</fullName>
    </submittedName>
</protein>
<evidence type="ECO:0000313" key="5">
    <source>
        <dbReference type="EnsemblPlants" id="KEH43393"/>
    </source>
</evidence>
<dbReference type="FunFam" id="1.20.1160.11:FF:000001">
    <property type="entry name" value="Paired amphipathic helix protein Sin3"/>
    <property type="match status" value="1"/>
</dbReference>
<keyword evidence="2 3" id="KW-0539">Nucleus</keyword>
<dbReference type="Proteomes" id="UP000002051">
    <property type="component" value="Unassembled WGS sequence"/>
</dbReference>
<reference evidence="4 6" key="2">
    <citation type="journal article" date="2014" name="BMC Genomics">
        <title>An improved genome release (version Mt4.0) for the model legume Medicago truncatula.</title>
        <authorList>
            <person name="Tang H."/>
            <person name="Krishnakumar V."/>
            <person name="Bidwell S."/>
            <person name="Rosen B."/>
            <person name="Chan A."/>
            <person name="Zhou S."/>
            <person name="Gentzbittel L."/>
            <person name="Childs K.L."/>
            <person name="Yandell M."/>
            <person name="Gundlach H."/>
            <person name="Mayer K.F."/>
            <person name="Schwartz D.C."/>
            <person name="Town C.D."/>
        </authorList>
    </citation>
    <scope>GENOME REANNOTATION</scope>
    <source>
        <strain evidence="4">A17</strain>
        <strain evidence="5 6">cv. Jemalong A17</strain>
    </source>
</reference>
<evidence type="ECO:0000256" key="3">
    <source>
        <dbReference type="PROSITE-ProRule" id="PRU00810"/>
    </source>
</evidence>
<dbReference type="Gene3D" id="1.20.1160.11">
    <property type="entry name" value="Paired amphipathic helix"/>
    <property type="match status" value="1"/>
</dbReference>
<dbReference type="PANTHER" id="PTHR12346">
    <property type="entry name" value="SIN3B-RELATED"/>
    <property type="match status" value="1"/>
</dbReference>
<evidence type="ECO:0000256" key="2">
    <source>
        <dbReference type="ARBA" id="ARBA00023242"/>
    </source>
</evidence>
<dbReference type="AlphaFoldDB" id="A0A072VPT4"/>
<organism evidence="4 6">
    <name type="scientific">Medicago truncatula</name>
    <name type="common">Barrel medic</name>
    <name type="synonym">Medicago tribuloides</name>
    <dbReference type="NCBI Taxonomy" id="3880"/>
    <lineage>
        <taxon>Eukaryota</taxon>
        <taxon>Viridiplantae</taxon>
        <taxon>Streptophyta</taxon>
        <taxon>Embryophyta</taxon>
        <taxon>Tracheophyta</taxon>
        <taxon>Spermatophyta</taxon>
        <taxon>Magnoliopsida</taxon>
        <taxon>eudicotyledons</taxon>
        <taxon>Gunneridae</taxon>
        <taxon>Pentapetalae</taxon>
        <taxon>rosids</taxon>
        <taxon>fabids</taxon>
        <taxon>Fabales</taxon>
        <taxon>Fabaceae</taxon>
        <taxon>Papilionoideae</taxon>
        <taxon>50 kb inversion clade</taxon>
        <taxon>NPAAA clade</taxon>
        <taxon>Hologalegina</taxon>
        <taxon>IRL clade</taxon>
        <taxon>Trifolieae</taxon>
        <taxon>Medicago</taxon>
    </lineage>
</organism>
<dbReference type="PROSITE" id="PS51477">
    <property type="entry name" value="PAH"/>
    <property type="match status" value="1"/>
</dbReference>
<dbReference type="EMBL" id="CM001217">
    <property type="protein sequence ID" value="KEH43393.1"/>
    <property type="molecule type" value="Genomic_DNA"/>
</dbReference>
<dbReference type="GO" id="GO:0005634">
    <property type="term" value="C:nucleus"/>
    <property type="evidence" value="ECO:0007669"/>
    <property type="project" value="UniProtKB-SubCell"/>
</dbReference>
<dbReference type="InterPro" id="IPR003822">
    <property type="entry name" value="PAH"/>
</dbReference>
<gene>
    <name evidence="4" type="ordered locus">MTR_1g091047</name>
</gene>
<evidence type="ECO:0000313" key="4">
    <source>
        <dbReference type="EMBL" id="KEH43393.1"/>
    </source>
</evidence>
<reference evidence="4 6" key="1">
    <citation type="journal article" date="2011" name="Nature">
        <title>The Medicago genome provides insight into the evolution of rhizobial symbioses.</title>
        <authorList>
            <person name="Young N.D."/>
            <person name="Debelle F."/>
            <person name="Oldroyd G.E."/>
            <person name="Geurts R."/>
            <person name="Cannon S.B."/>
            <person name="Udvardi M.K."/>
            <person name="Benedito V.A."/>
            <person name="Mayer K.F."/>
            <person name="Gouzy J."/>
            <person name="Schoof H."/>
            <person name="Van de Peer Y."/>
            <person name="Proost S."/>
            <person name="Cook D.R."/>
            <person name="Meyers B.C."/>
            <person name="Spannagl M."/>
            <person name="Cheung F."/>
            <person name="De Mita S."/>
            <person name="Krishnakumar V."/>
            <person name="Gundlach H."/>
            <person name="Zhou S."/>
            <person name="Mudge J."/>
            <person name="Bharti A.K."/>
            <person name="Murray J.D."/>
            <person name="Naoumkina M.A."/>
            <person name="Rosen B."/>
            <person name="Silverstein K.A."/>
            <person name="Tang H."/>
            <person name="Rombauts S."/>
            <person name="Zhao P.X."/>
            <person name="Zhou P."/>
            <person name="Barbe V."/>
            <person name="Bardou P."/>
            <person name="Bechner M."/>
            <person name="Bellec A."/>
            <person name="Berger A."/>
            <person name="Berges H."/>
            <person name="Bidwell S."/>
            <person name="Bisseling T."/>
            <person name="Choisne N."/>
            <person name="Couloux A."/>
            <person name="Denny R."/>
            <person name="Deshpande S."/>
            <person name="Dai X."/>
            <person name="Doyle J.J."/>
            <person name="Dudez A.M."/>
            <person name="Farmer A.D."/>
            <person name="Fouteau S."/>
            <person name="Franken C."/>
            <person name="Gibelin C."/>
            <person name="Gish J."/>
            <person name="Goldstein S."/>
            <person name="Gonzalez A.J."/>
            <person name="Green P.J."/>
            <person name="Hallab A."/>
            <person name="Hartog M."/>
            <person name="Hua A."/>
            <person name="Humphray S.J."/>
            <person name="Jeong D.H."/>
            <person name="Jing Y."/>
            <person name="Jocker A."/>
            <person name="Kenton S.M."/>
            <person name="Kim D.J."/>
            <person name="Klee K."/>
            <person name="Lai H."/>
            <person name="Lang C."/>
            <person name="Lin S."/>
            <person name="Macmil S.L."/>
            <person name="Magdelenat G."/>
            <person name="Matthews L."/>
            <person name="McCorrison J."/>
            <person name="Monaghan E.L."/>
            <person name="Mun J.H."/>
            <person name="Najar F.Z."/>
            <person name="Nicholson C."/>
            <person name="Noirot C."/>
            <person name="O'Bleness M."/>
            <person name="Paule C.R."/>
            <person name="Poulain J."/>
            <person name="Prion F."/>
            <person name="Qin B."/>
            <person name="Qu C."/>
            <person name="Retzel E.F."/>
            <person name="Riddle C."/>
            <person name="Sallet E."/>
            <person name="Samain S."/>
            <person name="Samson N."/>
            <person name="Sanders I."/>
            <person name="Saurat O."/>
            <person name="Scarpelli C."/>
            <person name="Schiex T."/>
            <person name="Segurens B."/>
            <person name="Severin A.J."/>
            <person name="Sherrier D.J."/>
            <person name="Shi R."/>
            <person name="Sims S."/>
            <person name="Singer S.R."/>
            <person name="Sinharoy S."/>
            <person name="Sterck L."/>
            <person name="Viollet A."/>
            <person name="Wang B.B."/>
            <person name="Wang K."/>
            <person name="Wang M."/>
            <person name="Wang X."/>
            <person name="Warfsmann J."/>
            <person name="Weissenbach J."/>
            <person name="White D.D."/>
            <person name="White J.D."/>
            <person name="Wiley G.B."/>
            <person name="Wincker P."/>
            <person name="Xing Y."/>
            <person name="Yang L."/>
            <person name="Yao Z."/>
            <person name="Ying F."/>
            <person name="Zhai J."/>
            <person name="Zhou L."/>
            <person name="Zuber A."/>
            <person name="Denarie J."/>
            <person name="Dixon R.A."/>
            <person name="May G.D."/>
            <person name="Schwartz D.C."/>
            <person name="Rogers J."/>
            <person name="Quetier F."/>
            <person name="Town C.D."/>
            <person name="Roe B.A."/>
        </authorList>
    </citation>
    <scope>NUCLEOTIDE SEQUENCE [LARGE SCALE GENOMIC DNA]</scope>
    <source>
        <strain evidence="4">A17</strain>
        <strain evidence="5 6">cv. Jemalong A17</strain>
    </source>
</reference>
<accession>A0A072VPT4</accession>
<evidence type="ECO:0000256" key="1">
    <source>
        <dbReference type="ARBA" id="ARBA00004123"/>
    </source>
</evidence>
<name>A0A072VPT4_MEDTR</name>
<dbReference type="STRING" id="3880.A0A072VPT4"/>
<sequence length="74" mass="8644">MKNFRIGDDKLGFLKAVKAAFEYNRIKYHQFLKLLKDLRAGRRIDIRGEMTRVKKLFKGHTDLILGLKKILPTG</sequence>
<proteinExistence type="predicted"/>
<dbReference type="InterPro" id="IPR036600">
    <property type="entry name" value="PAH_sf"/>
</dbReference>
<keyword evidence="6" id="KW-1185">Reference proteome</keyword>
<reference evidence="5" key="3">
    <citation type="submission" date="2015-04" db="UniProtKB">
        <authorList>
            <consortium name="EnsemblPlants"/>
        </authorList>
    </citation>
    <scope>IDENTIFICATION</scope>
    <source>
        <strain evidence="5">cv. Jemalong A17</strain>
    </source>
</reference>